<comment type="function">
    <text evidence="10">Catalyzes the NAD(P)-dependent oxidation of 4-(phosphooxy)-L-threonine (HTP) into 2-amino-3-oxo-4-(phosphooxy)butyric acid which spontaneously decarboxylates to form 3-amino-2-oxopropyl phosphate (AHAP).</text>
</comment>
<feature type="binding site" evidence="10">
    <location>
        <position position="286"/>
    </location>
    <ligand>
        <name>substrate</name>
    </ligand>
</feature>
<comment type="similarity">
    <text evidence="10">Belongs to the PdxA family.</text>
</comment>
<dbReference type="InterPro" id="IPR037510">
    <property type="entry name" value="PdxA"/>
</dbReference>
<evidence type="ECO:0000256" key="6">
    <source>
        <dbReference type="ARBA" id="ARBA00023002"/>
    </source>
</evidence>
<keyword evidence="1 10" id="KW-0963">Cytoplasm</keyword>
<name>F9U6G9_9GAMM</name>
<comment type="pathway">
    <text evidence="10">Cofactor biosynthesis; pyridoxine 5'-phosphate biosynthesis; pyridoxine 5'-phosphate from D-erythrose 4-phosphate: step 4/5.</text>
</comment>
<keyword evidence="9 10" id="KW-0170">Cobalt</keyword>
<evidence type="ECO:0000256" key="3">
    <source>
        <dbReference type="ARBA" id="ARBA00022833"/>
    </source>
</evidence>
<feature type="binding site" evidence="10">
    <location>
        <position position="131"/>
    </location>
    <ligand>
        <name>substrate</name>
    </ligand>
</feature>
<dbReference type="GO" id="GO:0008270">
    <property type="term" value="F:zinc ion binding"/>
    <property type="evidence" value="ECO:0007669"/>
    <property type="project" value="UniProtKB-UniRule"/>
</dbReference>
<dbReference type="InterPro" id="IPR005255">
    <property type="entry name" value="PdxA_fam"/>
</dbReference>
<evidence type="ECO:0000256" key="9">
    <source>
        <dbReference type="ARBA" id="ARBA00023285"/>
    </source>
</evidence>
<dbReference type="RefSeq" id="WP_007191398.1">
    <property type="nucleotide sequence ID" value="NZ_AFWV01000002.1"/>
</dbReference>
<dbReference type="GO" id="GO:0050897">
    <property type="term" value="F:cobalt ion binding"/>
    <property type="evidence" value="ECO:0007669"/>
    <property type="project" value="UniProtKB-UniRule"/>
</dbReference>
<dbReference type="GO" id="GO:0005737">
    <property type="term" value="C:cytoplasm"/>
    <property type="evidence" value="ECO:0007669"/>
    <property type="project" value="UniProtKB-SubCell"/>
</dbReference>
<dbReference type="EC" id="1.1.1.262" evidence="10"/>
<dbReference type="EMBL" id="AFWV01000002">
    <property type="protein sequence ID" value="EGV19845.1"/>
    <property type="molecule type" value="Genomic_DNA"/>
</dbReference>
<keyword evidence="7 10" id="KW-0520">NAD</keyword>
<dbReference type="UniPathway" id="UPA00244">
    <property type="reaction ID" value="UER00312"/>
</dbReference>
<keyword evidence="5 10" id="KW-0521">NADP</keyword>
<reference evidence="11 12" key="1">
    <citation type="submission" date="2011-06" db="EMBL/GenBank/DDBJ databases">
        <title>The draft genome of Thiocapsa marina 5811.</title>
        <authorList>
            <consortium name="US DOE Joint Genome Institute (JGI-PGF)"/>
            <person name="Lucas S."/>
            <person name="Han J."/>
            <person name="Cheng J.-F."/>
            <person name="Goodwin L."/>
            <person name="Pitluck S."/>
            <person name="Peters L."/>
            <person name="Land M.L."/>
            <person name="Hauser L."/>
            <person name="Vogl K."/>
            <person name="Liu Z."/>
            <person name="Imhoff J."/>
            <person name="Thiel V."/>
            <person name="Frigaard N.-U."/>
            <person name="Bryant D."/>
            <person name="Woyke T.J."/>
        </authorList>
    </citation>
    <scope>NUCLEOTIDE SEQUENCE [LARGE SCALE GENOMIC DNA]</scope>
    <source>
        <strain evidence="11 12">5811</strain>
    </source>
</reference>
<comment type="miscellaneous">
    <text evidence="10">The active site is located at the dimer interface.</text>
</comment>
<keyword evidence="2 10" id="KW-0479">Metal-binding</keyword>
<dbReference type="GO" id="GO:0000287">
    <property type="term" value="F:magnesium ion binding"/>
    <property type="evidence" value="ECO:0007669"/>
    <property type="project" value="UniProtKB-UniRule"/>
</dbReference>
<sequence length="323" mass="34179">MIAITPGEPAGVGPDLVVRLAQDPPDTPLVAIADPELLAERAQRLQLPLHIERFAPGDAAPPAQAGHLAVLPVALRQPVTPGRLDTANAPYVLETLRIACETCLDGSFEALVTGPVHKGIINDAGLHFTGHTEFLAERCGAEPVMMLATPGLRVALVTTHLPLRDVAAAITREHLAEVIRILHRDLSTRFGIPEPRILVCGLNPHAGEGGHLGREEIEVIEPVLDELRGLGWHLIGPLPADTAFVPDTLADADAVLAMYHDQGLPVLKHLGFGQAVNITLGLPIIRTSVDHGTALDLAGTDRADLGSLRAALDMARFLTGASL</sequence>
<dbReference type="GO" id="GO:0042823">
    <property type="term" value="P:pyridoxal phosphate biosynthetic process"/>
    <property type="evidence" value="ECO:0007669"/>
    <property type="project" value="UniProtKB-UniRule"/>
</dbReference>
<dbReference type="SUPFAM" id="SSF53659">
    <property type="entry name" value="Isocitrate/Isopropylmalate dehydrogenase-like"/>
    <property type="match status" value="1"/>
</dbReference>
<comment type="subcellular location">
    <subcellularLocation>
        <location evidence="10">Cytoplasm</location>
    </subcellularLocation>
</comment>
<dbReference type="Gene3D" id="3.40.718.10">
    <property type="entry name" value="Isopropylmalate Dehydrogenase"/>
    <property type="match status" value="1"/>
</dbReference>
<gene>
    <name evidence="10" type="primary">pdxA</name>
    <name evidence="11" type="ORF">ThimaDRAFT_0520</name>
</gene>
<evidence type="ECO:0000256" key="8">
    <source>
        <dbReference type="ARBA" id="ARBA00023096"/>
    </source>
</evidence>
<evidence type="ECO:0000256" key="1">
    <source>
        <dbReference type="ARBA" id="ARBA00022490"/>
    </source>
</evidence>
<evidence type="ECO:0000313" key="12">
    <source>
        <dbReference type="Proteomes" id="UP000005459"/>
    </source>
</evidence>
<accession>F9U6G9</accession>
<dbReference type="PANTHER" id="PTHR30004">
    <property type="entry name" value="4-HYDROXYTHREONINE-4-PHOSPHATE DEHYDROGENASE"/>
    <property type="match status" value="1"/>
</dbReference>
<proteinExistence type="inferred from homology"/>
<dbReference type="STRING" id="768671.ThimaDRAFT_0520"/>
<dbReference type="Proteomes" id="UP000005459">
    <property type="component" value="Unassembled WGS sequence"/>
</dbReference>
<dbReference type="NCBIfam" id="TIGR00557">
    <property type="entry name" value="pdxA"/>
    <property type="match status" value="1"/>
</dbReference>
<feature type="binding site" evidence="10">
    <location>
        <position position="277"/>
    </location>
    <ligand>
        <name>substrate</name>
    </ligand>
</feature>
<feature type="binding site" evidence="10">
    <location>
        <position position="160"/>
    </location>
    <ligand>
        <name>a divalent metal cation</name>
        <dbReference type="ChEBI" id="CHEBI:60240"/>
        <note>ligand shared between dimeric partners</note>
    </ligand>
</feature>
<dbReference type="GO" id="GO:0051287">
    <property type="term" value="F:NAD binding"/>
    <property type="evidence" value="ECO:0007669"/>
    <property type="project" value="InterPro"/>
</dbReference>
<evidence type="ECO:0000256" key="7">
    <source>
        <dbReference type="ARBA" id="ARBA00023027"/>
    </source>
</evidence>
<comment type="catalytic activity">
    <reaction evidence="10">
        <text>4-(phosphooxy)-L-threonine + NAD(+) = 3-amino-2-oxopropyl phosphate + CO2 + NADH</text>
        <dbReference type="Rhea" id="RHEA:32275"/>
        <dbReference type="ChEBI" id="CHEBI:16526"/>
        <dbReference type="ChEBI" id="CHEBI:57279"/>
        <dbReference type="ChEBI" id="CHEBI:57540"/>
        <dbReference type="ChEBI" id="CHEBI:57945"/>
        <dbReference type="ChEBI" id="CHEBI:58452"/>
        <dbReference type="EC" id="1.1.1.262"/>
    </reaction>
</comment>
<dbReference type="HAMAP" id="MF_00536">
    <property type="entry name" value="PdxA"/>
    <property type="match status" value="1"/>
</dbReference>
<feature type="binding site" evidence="10">
    <location>
        <position position="260"/>
    </location>
    <ligand>
        <name>a divalent metal cation</name>
        <dbReference type="ChEBI" id="CHEBI:60240"/>
        <note>ligand shared between dimeric partners</note>
    </ligand>
</feature>
<keyword evidence="12" id="KW-1185">Reference proteome</keyword>
<keyword evidence="3 10" id="KW-0862">Zinc</keyword>
<evidence type="ECO:0000256" key="4">
    <source>
        <dbReference type="ARBA" id="ARBA00022842"/>
    </source>
</evidence>
<dbReference type="PATRIC" id="fig|768671.3.peg.570"/>
<evidence type="ECO:0000313" key="11">
    <source>
        <dbReference type="EMBL" id="EGV19845.1"/>
    </source>
</evidence>
<keyword evidence="8 10" id="KW-0664">Pyridoxine biosynthesis</keyword>
<dbReference type="Pfam" id="PF04166">
    <property type="entry name" value="PdxA"/>
    <property type="match status" value="1"/>
</dbReference>
<feature type="binding site" evidence="10">
    <location>
        <position position="205"/>
    </location>
    <ligand>
        <name>a divalent metal cation</name>
        <dbReference type="ChEBI" id="CHEBI:60240"/>
        <note>ligand shared between dimeric partners</note>
    </ligand>
</feature>
<evidence type="ECO:0000256" key="5">
    <source>
        <dbReference type="ARBA" id="ARBA00022857"/>
    </source>
</evidence>
<keyword evidence="6 10" id="KW-0560">Oxidoreductase</keyword>
<dbReference type="GO" id="GO:0008615">
    <property type="term" value="P:pyridoxine biosynthetic process"/>
    <property type="evidence" value="ECO:0007669"/>
    <property type="project" value="UniProtKB-UniRule"/>
</dbReference>
<protein>
    <recommendedName>
        <fullName evidence="10">4-hydroxythreonine-4-phosphate dehydrogenase</fullName>
        <ecNumber evidence="10">1.1.1.262</ecNumber>
    </recommendedName>
    <alternativeName>
        <fullName evidence="10">4-(phosphohydroxy)-L-threonine dehydrogenase</fullName>
    </alternativeName>
</protein>
<organism evidence="11 12">
    <name type="scientific">Thiocapsa marina 5811</name>
    <dbReference type="NCBI Taxonomy" id="768671"/>
    <lineage>
        <taxon>Bacteria</taxon>
        <taxon>Pseudomonadati</taxon>
        <taxon>Pseudomonadota</taxon>
        <taxon>Gammaproteobacteria</taxon>
        <taxon>Chromatiales</taxon>
        <taxon>Chromatiaceae</taxon>
        <taxon>Thiocapsa</taxon>
    </lineage>
</organism>
<keyword evidence="4 10" id="KW-0460">Magnesium</keyword>
<dbReference type="PANTHER" id="PTHR30004:SF5">
    <property type="entry name" value="4-HYDROXYTHREONINE-4-PHOSPHATE DEHYDROGENASE"/>
    <property type="match status" value="1"/>
</dbReference>
<dbReference type="AlphaFoldDB" id="F9U6G9"/>
<comment type="subunit">
    <text evidence="10">Homodimer.</text>
</comment>
<evidence type="ECO:0000256" key="2">
    <source>
        <dbReference type="ARBA" id="ARBA00022723"/>
    </source>
</evidence>
<comment type="cofactor">
    <cofactor evidence="10">
        <name>Zn(2+)</name>
        <dbReference type="ChEBI" id="CHEBI:29105"/>
    </cofactor>
    <cofactor evidence="10">
        <name>Mg(2+)</name>
        <dbReference type="ChEBI" id="CHEBI:18420"/>
    </cofactor>
    <cofactor evidence="10">
        <name>Co(2+)</name>
        <dbReference type="ChEBI" id="CHEBI:48828"/>
    </cofactor>
    <text evidence="10">Binds 1 divalent metal cation per subunit. Can use ions such as Zn(2+), Mg(2+) or Co(2+).</text>
</comment>
<feature type="binding site" evidence="10">
    <location>
        <position position="268"/>
    </location>
    <ligand>
        <name>substrate</name>
    </ligand>
</feature>
<dbReference type="GO" id="GO:0050570">
    <property type="term" value="F:4-hydroxythreonine-4-phosphate dehydrogenase activity"/>
    <property type="evidence" value="ECO:0007669"/>
    <property type="project" value="UniProtKB-UniRule"/>
</dbReference>
<evidence type="ECO:0000256" key="10">
    <source>
        <dbReference type="HAMAP-Rule" id="MF_00536"/>
    </source>
</evidence>
<dbReference type="eggNOG" id="COG1995">
    <property type="taxonomic scope" value="Bacteria"/>
</dbReference>
<feature type="binding site" evidence="10">
    <location>
        <position position="132"/>
    </location>
    <ligand>
        <name>substrate</name>
    </ligand>
</feature>